<sequence>MDPSEPEGRWSWPVVSPTVAAPYAAPPTRYAAGHRGIDLTAAAGTPVAAPDGAVVRFAGTVVDRPVLTLDHGGGVLSSFEPLSSDLPVGSAVARGEVIGLVGSGGHCGGGCLHVGVRMHGEYVSPMLFFARVPPAVLLPLGSG</sequence>
<comment type="caution">
    <text evidence="2">The sequence shown here is derived from an EMBL/GenBank/DDBJ whole genome shotgun (WGS) entry which is preliminary data.</text>
</comment>
<gene>
    <name evidence="2" type="ORF">BJ963_000741</name>
</gene>
<accession>A0A852SX20</accession>
<dbReference type="Pfam" id="PF01551">
    <property type="entry name" value="Peptidase_M23"/>
    <property type="match status" value="1"/>
</dbReference>
<reference evidence="2 3" key="1">
    <citation type="submission" date="2020-07" db="EMBL/GenBank/DDBJ databases">
        <title>Sequencing the genomes of 1000 actinobacteria strains.</title>
        <authorList>
            <person name="Klenk H.-P."/>
        </authorList>
    </citation>
    <scope>NUCLEOTIDE SEQUENCE [LARGE SCALE GENOMIC DNA]</scope>
    <source>
        <strain evidence="2 3">DSM 23871</strain>
    </source>
</reference>
<dbReference type="InterPro" id="IPR011055">
    <property type="entry name" value="Dup_hybrid_motif"/>
</dbReference>
<evidence type="ECO:0000259" key="1">
    <source>
        <dbReference type="Pfam" id="PF01551"/>
    </source>
</evidence>
<dbReference type="RefSeq" id="WP_343037222.1">
    <property type="nucleotide sequence ID" value="NZ_BAAAPX010000001.1"/>
</dbReference>
<dbReference type="SUPFAM" id="SSF51261">
    <property type="entry name" value="Duplicated hybrid motif"/>
    <property type="match status" value="1"/>
</dbReference>
<evidence type="ECO:0000313" key="2">
    <source>
        <dbReference type="EMBL" id="NYD73222.1"/>
    </source>
</evidence>
<dbReference type="PANTHER" id="PTHR21666">
    <property type="entry name" value="PEPTIDASE-RELATED"/>
    <property type="match status" value="1"/>
</dbReference>
<evidence type="ECO:0000313" key="3">
    <source>
        <dbReference type="Proteomes" id="UP000589620"/>
    </source>
</evidence>
<protein>
    <submittedName>
        <fullName evidence="2">Murein DD-endopeptidase MepM/ murein hydrolase activator NlpD</fullName>
    </submittedName>
</protein>
<dbReference type="CDD" id="cd12797">
    <property type="entry name" value="M23_peptidase"/>
    <property type="match status" value="1"/>
</dbReference>
<dbReference type="GO" id="GO:0004222">
    <property type="term" value="F:metalloendopeptidase activity"/>
    <property type="evidence" value="ECO:0007669"/>
    <property type="project" value="TreeGrafter"/>
</dbReference>
<feature type="domain" description="M23ase beta-sheet core" evidence="1">
    <location>
        <begin position="33"/>
        <end position="125"/>
    </location>
</feature>
<name>A0A852SX20_9MICO</name>
<dbReference type="InterPro" id="IPR016047">
    <property type="entry name" value="M23ase_b-sheet_dom"/>
</dbReference>
<keyword evidence="3" id="KW-1185">Reference proteome</keyword>
<keyword evidence="2" id="KW-0378">Hydrolase</keyword>
<dbReference type="EMBL" id="JACCBJ010000001">
    <property type="protein sequence ID" value="NYD73222.1"/>
    <property type="molecule type" value="Genomic_DNA"/>
</dbReference>
<dbReference type="PANTHER" id="PTHR21666:SF270">
    <property type="entry name" value="MUREIN HYDROLASE ACTIVATOR ENVC"/>
    <property type="match status" value="1"/>
</dbReference>
<organism evidence="2 3">
    <name type="scientific">Leifsonia soli</name>
    <dbReference type="NCBI Taxonomy" id="582665"/>
    <lineage>
        <taxon>Bacteria</taxon>
        <taxon>Bacillati</taxon>
        <taxon>Actinomycetota</taxon>
        <taxon>Actinomycetes</taxon>
        <taxon>Micrococcales</taxon>
        <taxon>Microbacteriaceae</taxon>
        <taxon>Leifsonia</taxon>
    </lineage>
</organism>
<dbReference type="Gene3D" id="2.70.70.10">
    <property type="entry name" value="Glucose Permease (Domain IIA)"/>
    <property type="match status" value="1"/>
</dbReference>
<proteinExistence type="predicted"/>
<dbReference type="InterPro" id="IPR050570">
    <property type="entry name" value="Cell_wall_metabolism_enzyme"/>
</dbReference>
<dbReference type="Proteomes" id="UP000589620">
    <property type="component" value="Unassembled WGS sequence"/>
</dbReference>
<dbReference type="AlphaFoldDB" id="A0A852SX20"/>